<reference evidence="3" key="1">
    <citation type="journal article" date="2019" name="Int. J. Syst. Evol. Microbiol.">
        <title>The Global Catalogue of Microorganisms (GCM) 10K type strain sequencing project: providing services to taxonomists for standard genome sequencing and annotation.</title>
        <authorList>
            <consortium name="The Broad Institute Genomics Platform"/>
            <consortium name="The Broad Institute Genome Sequencing Center for Infectious Disease"/>
            <person name="Wu L."/>
            <person name="Ma J."/>
        </authorList>
    </citation>
    <scope>NUCLEOTIDE SEQUENCE [LARGE SCALE GENOMIC DNA]</scope>
    <source>
        <strain evidence="3">CCUG 59129</strain>
    </source>
</reference>
<evidence type="ECO:0000313" key="2">
    <source>
        <dbReference type="EMBL" id="MFD0959204.1"/>
    </source>
</evidence>
<dbReference type="Proteomes" id="UP001596989">
    <property type="component" value="Unassembled WGS sequence"/>
</dbReference>
<proteinExistence type="predicted"/>
<sequence>MKRSTIWLFVGAMLIFLAGCGAERNEEHSDRSVVPRGTEQEQEPSHEDMPLLQESMQLARDALRPATSGDETFLNTLQQLEEGILQALIEEAETKALGGEAVDFDELKPDLLRYMTEDMLGMWEHVYNKYPGWIMEPAGLVYTWAMFEPSFRVERQSEGRASATFKVNGDYHISDRAKLVTYGLLYCDENEAWRIDSLKEEPLLYAFTLDEVTAIMDRIGEDVDYTGEDSDYYYFKPEDEAATYTYKFHKKDGYYDIG</sequence>
<evidence type="ECO:0000256" key="1">
    <source>
        <dbReference type="SAM" id="MobiDB-lite"/>
    </source>
</evidence>
<name>A0ABW3HNZ0_9BACL</name>
<dbReference type="RefSeq" id="WP_377563218.1">
    <property type="nucleotide sequence ID" value="NZ_JBHTJZ010000008.1"/>
</dbReference>
<dbReference type="PROSITE" id="PS51257">
    <property type="entry name" value="PROKAR_LIPOPROTEIN"/>
    <property type="match status" value="1"/>
</dbReference>
<keyword evidence="3" id="KW-1185">Reference proteome</keyword>
<accession>A0ABW3HNZ0</accession>
<evidence type="ECO:0000313" key="3">
    <source>
        <dbReference type="Proteomes" id="UP001596989"/>
    </source>
</evidence>
<feature type="region of interest" description="Disordered" evidence="1">
    <location>
        <begin position="26"/>
        <end position="48"/>
    </location>
</feature>
<gene>
    <name evidence="2" type="ORF">ACFQ2I_07365</name>
</gene>
<protein>
    <submittedName>
        <fullName evidence="2">Uncharacterized protein</fullName>
    </submittedName>
</protein>
<comment type="caution">
    <text evidence="2">The sequence shown here is derived from an EMBL/GenBank/DDBJ whole genome shotgun (WGS) entry which is preliminary data.</text>
</comment>
<dbReference type="EMBL" id="JBHTJZ010000008">
    <property type="protein sequence ID" value="MFD0959204.1"/>
    <property type="molecule type" value="Genomic_DNA"/>
</dbReference>
<organism evidence="2 3">
    <name type="scientific">Paenibacillus chungangensis</name>
    <dbReference type="NCBI Taxonomy" id="696535"/>
    <lineage>
        <taxon>Bacteria</taxon>
        <taxon>Bacillati</taxon>
        <taxon>Bacillota</taxon>
        <taxon>Bacilli</taxon>
        <taxon>Bacillales</taxon>
        <taxon>Paenibacillaceae</taxon>
        <taxon>Paenibacillus</taxon>
    </lineage>
</organism>